<dbReference type="Gene3D" id="3.10.20.310">
    <property type="entry name" value="membrane protein fhac"/>
    <property type="match status" value="1"/>
</dbReference>
<evidence type="ECO:0000313" key="6">
    <source>
        <dbReference type="Proteomes" id="UP000057213"/>
    </source>
</evidence>
<dbReference type="OrthoDB" id="9769707at2"/>
<keyword evidence="2" id="KW-0812">Transmembrane</keyword>
<evidence type="ECO:0000313" key="5">
    <source>
        <dbReference type="EMBL" id="ALE03306.1"/>
    </source>
</evidence>
<dbReference type="PANTHER" id="PTHR12815:SF42">
    <property type="entry name" value="BACTERIAL SURFACE ANTIGEN (D15) DOMAIN-CONTAINING PROTEIN"/>
    <property type="match status" value="1"/>
</dbReference>
<protein>
    <recommendedName>
        <fullName evidence="4">Bacterial surface antigen (D15) domain-containing protein</fullName>
    </recommendedName>
</protein>
<evidence type="ECO:0000256" key="2">
    <source>
        <dbReference type="ARBA" id="ARBA00022452"/>
    </source>
</evidence>
<evidence type="ECO:0000259" key="4">
    <source>
        <dbReference type="Pfam" id="PF01103"/>
    </source>
</evidence>
<name>A0A0M4LI42_9HYPH</name>
<keyword evidence="3" id="KW-0472">Membrane</keyword>
<dbReference type="InterPro" id="IPR039910">
    <property type="entry name" value="D15-like"/>
</dbReference>
<gene>
    <name evidence="5" type="ORF">PU02_0492</name>
</gene>
<dbReference type="STRING" id="1318743.PU02_0492"/>
<dbReference type="EMBL" id="CP010401">
    <property type="protein sequence ID" value="ALE03306.1"/>
    <property type="molecule type" value="Genomic_DNA"/>
</dbReference>
<keyword evidence="6" id="KW-1185">Reference proteome</keyword>
<evidence type="ECO:0000256" key="3">
    <source>
        <dbReference type="ARBA" id="ARBA00023136"/>
    </source>
</evidence>
<keyword evidence="2" id="KW-1134">Transmembrane beta strand</keyword>
<accession>A0A0M4LI42</accession>
<dbReference type="PANTHER" id="PTHR12815">
    <property type="entry name" value="SORTING AND ASSEMBLY MACHINERY SAMM50 PROTEIN FAMILY MEMBER"/>
    <property type="match status" value="1"/>
</dbReference>
<evidence type="ECO:0000256" key="1">
    <source>
        <dbReference type="ARBA" id="ARBA00004370"/>
    </source>
</evidence>
<feature type="domain" description="Bacterial surface antigen (D15)" evidence="4">
    <location>
        <begin position="349"/>
        <end position="655"/>
    </location>
</feature>
<dbReference type="Gene3D" id="2.40.160.50">
    <property type="entry name" value="membrane protein fhac: a member of the omp85/tpsb transporter family"/>
    <property type="match status" value="1"/>
</dbReference>
<proteinExistence type="predicted"/>
<dbReference type="InterPro" id="IPR000184">
    <property type="entry name" value="Bac_surfAg_D15"/>
</dbReference>
<dbReference type="Pfam" id="PF01103">
    <property type="entry name" value="Omp85"/>
    <property type="match status" value="1"/>
</dbReference>
<dbReference type="RefSeq" id="WP_053943905.1">
    <property type="nucleotide sequence ID" value="NZ_CP010401.1"/>
</dbReference>
<sequence length="655" mass="72651">MMCWIRILLCFGATRGVCVVLFFVFFSSKLSVAFELFGVHLFGKKELRPSSYHVDDTKRSYTVEIVVPQGAPSEGLKIAKAASSLIADQDQIISSSSSLLAKARSDYRAILFALYSDGRYGSTISIKINGLEAAELSPVTQLPVRSAIVITVDAGPQYIFGDVHIDQATSFAKYKTRKTLSVEDLGYKIGAIARSDIVLKAEQWAIAGWRRQGYAKAEISSYDIVVDHVARTVRARISIDPKQKVYYGPLDVRNISKHPRVDSDYIAWMTGLKVGQQYNAEDLDNANKRVTRLDIFHAVDIHEADTVSGNGYLPLSLIVEERKARRFGIGGNYSVLDGMGFEAYWMHRNLFGRAERLKIEAKINGASNHHQEKSNYLENFDYLLGAEFIKPGIITPDTAFEAQLKIQRDGLGDYITTAIKGKVGIIHAVSDDLSGQAAVLVYSGHTLDNYHGDRHFATIGLQSGIVYDSRNNKFNAIKGAYSEVTINPFYETKFNHFMTKIVAEGRSYWAFDKKNRFIFATRAKFGTIIGRDVALLPQDMLFFSGGGGSVRGYAYRNIGIKTEDGSVAGGYVLAEGSAELRFSLGEKIGFVNFIDGGYVGERIHFGLSQKIKWGAGFGGRYMTNFGPLRFDIAWPLQRENGDPKMGFYVGIGQAF</sequence>
<dbReference type="KEGG" id="banc:PU02_0492"/>
<dbReference type="GO" id="GO:0019867">
    <property type="term" value="C:outer membrane"/>
    <property type="evidence" value="ECO:0007669"/>
    <property type="project" value="InterPro"/>
</dbReference>
<dbReference type="PATRIC" id="fig|1318743.3.peg.503"/>
<organism evidence="5 6">
    <name type="scientific">Bartonella ancashensis</name>
    <dbReference type="NCBI Taxonomy" id="1318743"/>
    <lineage>
        <taxon>Bacteria</taxon>
        <taxon>Pseudomonadati</taxon>
        <taxon>Pseudomonadota</taxon>
        <taxon>Alphaproteobacteria</taxon>
        <taxon>Hyphomicrobiales</taxon>
        <taxon>Bartonellaceae</taxon>
        <taxon>Bartonella</taxon>
    </lineage>
</organism>
<dbReference type="Proteomes" id="UP000057213">
    <property type="component" value="Chromosome"/>
</dbReference>
<reference evidence="5 6" key="1">
    <citation type="journal article" date="2015" name="Genome Announc.">
        <title>Complete Genome Sequence of Bartonella ancashensis Strain 20.00, Isolated from the Blood of a Patient with Verruga Peruana.</title>
        <authorList>
            <person name="Hang J."/>
            <person name="Mullins K.E."/>
            <person name="Clifford R.J."/>
            <person name="Onmus-Leone F."/>
            <person name="Yang Y."/>
            <person name="Jiang J."/>
            <person name="Leguia M."/>
            <person name="Kasper M.R."/>
            <person name="Maguina C."/>
            <person name="Lesho E.P."/>
            <person name="Jarman R.G."/>
            <person name="Richards A.L."/>
            <person name="Blazes D."/>
        </authorList>
    </citation>
    <scope>NUCLEOTIDE SEQUENCE [LARGE SCALE GENOMIC DNA]</scope>
    <source>
        <strain evidence="5 6">20.00</strain>
    </source>
</reference>
<comment type="subcellular location">
    <subcellularLocation>
        <location evidence="1">Membrane</location>
    </subcellularLocation>
</comment>
<dbReference type="AlphaFoldDB" id="A0A0M4LI42"/>